<dbReference type="AlphaFoldDB" id="A0A1F6CXH4"/>
<dbReference type="GO" id="GO:0071555">
    <property type="term" value="P:cell wall organization"/>
    <property type="evidence" value="ECO:0007669"/>
    <property type="project" value="UniProtKB-UniRule"/>
</dbReference>
<evidence type="ECO:0000256" key="13">
    <source>
        <dbReference type="SAM" id="Phobius"/>
    </source>
</evidence>
<keyword evidence="3" id="KW-0808">Transferase</keyword>
<name>A0A1F6CXH4_9BACT</name>
<dbReference type="GO" id="GO:0005576">
    <property type="term" value="C:extracellular region"/>
    <property type="evidence" value="ECO:0007669"/>
    <property type="project" value="TreeGrafter"/>
</dbReference>
<evidence type="ECO:0000256" key="2">
    <source>
        <dbReference type="ARBA" id="ARBA00007164"/>
    </source>
</evidence>
<dbReference type="Pfam" id="PF00768">
    <property type="entry name" value="Peptidase_S11"/>
    <property type="match status" value="1"/>
</dbReference>
<dbReference type="Gene3D" id="2.40.440.10">
    <property type="entry name" value="L,D-transpeptidase catalytic domain-like"/>
    <property type="match status" value="1"/>
</dbReference>
<evidence type="ECO:0000256" key="9">
    <source>
        <dbReference type="PIRSR" id="PIRSR618044-1"/>
    </source>
</evidence>
<dbReference type="Proteomes" id="UP000176863">
    <property type="component" value="Unassembled WGS sequence"/>
</dbReference>
<feature type="domain" description="L,D-TPase catalytic" evidence="14">
    <location>
        <begin position="141"/>
        <end position="257"/>
    </location>
</feature>
<dbReference type="Gene3D" id="3.40.710.10">
    <property type="entry name" value="DD-peptidase/beta-lactamase superfamily"/>
    <property type="match status" value="1"/>
</dbReference>
<evidence type="ECO:0000256" key="11">
    <source>
        <dbReference type="PROSITE-ProRule" id="PRU01373"/>
    </source>
</evidence>
<dbReference type="InterPro" id="IPR018044">
    <property type="entry name" value="Peptidase_S11"/>
</dbReference>
<keyword evidence="13" id="KW-0472">Membrane</keyword>
<dbReference type="InterPro" id="IPR012338">
    <property type="entry name" value="Beta-lactam/transpept-like"/>
</dbReference>
<keyword evidence="7 11" id="KW-0573">Peptidoglycan synthesis</keyword>
<dbReference type="GO" id="GO:0006508">
    <property type="term" value="P:proteolysis"/>
    <property type="evidence" value="ECO:0007669"/>
    <property type="project" value="InterPro"/>
</dbReference>
<dbReference type="SUPFAM" id="SSF141523">
    <property type="entry name" value="L,D-transpeptidase catalytic domain-like"/>
    <property type="match status" value="1"/>
</dbReference>
<evidence type="ECO:0000256" key="3">
    <source>
        <dbReference type="ARBA" id="ARBA00022679"/>
    </source>
</evidence>
<dbReference type="STRING" id="1798480.A2851_02545"/>
<comment type="pathway">
    <text evidence="1 11">Cell wall biogenesis; peptidoglycan biosynthesis.</text>
</comment>
<evidence type="ECO:0000313" key="15">
    <source>
        <dbReference type="EMBL" id="OGG53741.1"/>
    </source>
</evidence>
<comment type="caution">
    <text evidence="15">The sequence shown here is derived from an EMBL/GenBank/DDBJ whole genome shotgun (WGS) entry which is preliminary data.</text>
</comment>
<evidence type="ECO:0000256" key="4">
    <source>
        <dbReference type="ARBA" id="ARBA00022729"/>
    </source>
</evidence>
<dbReference type="PANTHER" id="PTHR30582:SF2">
    <property type="entry name" value="L,D-TRANSPEPTIDASE YCIB-RELATED"/>
    <property type="match status" value="1"/>
</dbReference>
<dbReference type="PANTHER" id="PTHR30582">
    <property type="entry name" value="L,D-TRANSPEPTIDASE"/>
    <property type="match status" value="1"/>
</dbReference>
<comment type="similarity">
    <text evidence="2 12">Belongs to the peptidase S11 family.</text>
</comment>
<gene>
    <name evidence="15" type="ORF">A2851_02545</name>
</gene>
<feature type="active site" description="Nucleophile" evidence="11">
    <location>
        <position position="233"/>
    </location>
</feature>
<accession>A0A1F6CXH4</accession>
<evidence type="ECO:0000256" key="10">
    <source>
        <dbReference type="PIRSR" id="PIRSR618044-2"/>
    </source>
</evidence>
<feature type="transmembrane region" description="Helical" evidence="13">
    <location>
        <begin position="69"/>
        <end position="92"/>
    </location>
</feature>
<keyword evidence="13" id="KW-1133">Transmembrane helix</keyword>
<dbReference type="GO" id="GO:0009002">
    <property type="term" value="F:serine-type D-Ala-D-Ala carboxypeptidase activity"/>
    <property type="evidence" value="ECO:0007669"/>
    <property type="project" value="InterPro"/>
</dbReference>
<dbReference type="InterPro" id="IPR005490">
    <property type="entry name" value="LD_TPept_cat_dom"/>
</dbReference>
<keyword evidence="13" id="KW-0812">Transmembrane</keyword>
<dbReference type="PROSITE" id="PS52029">
    <property type="entry name" value="LD_TPASE"/>
    <property type="match status" value="1"/>
</dbReference>
<dbReference type="GO" id="GO:0016740">
    <property type="term" value="F:transferase activity"/>
    <property type="evidence" value="ECO:0007669"/>
    <property type="project" value="UniProtKB-KW"/>
</dbReference>
<organism evidence="15 16">
    <name type="scientific">Candidatus Kaiserbacteria bacterium RIFCSPHIGHO2_01_FULL_53_29</name>
    <dbReference type="NCBI Taxonomy" id="1798480"/>
    <lineage>
        <taxon>Bacteria</taxon>
        <taxon>Candidatus Kaiseribacteriota</taxon>
    </lineage>
</organism>
<evidence type="ECO:0000256" key="7">
    <source>
        <dbReference type="ARBA" id="ARBA00022984"/>
    </source>
</evidence>
<dbReference type="InterPro" id="IPR038063">
    <property type="entry name" value="Transpep_catalytic_dom"/>
</dbReference>
<feature type="active site" description="Proton acceptor" evidence="9">
    <location>
        <position position="307"/>
    </location>
</feature>
<feature type="active site" description="Acyl-ester intermediate" evidence="9">
    <location>
        <position position="304"/>
    </location>
</feature>
<dbReference type="EMBL" id="MFKT01000009">
    <property type="protein sequence ID" value="OGG53741.1"/>
    <property type="molecule type" value="Genomic_DNA"/>
</dbReference>
<evidence type="ECO:0000256" key="12">
    <source>
        <dbReference type="RuleBase" id="RU004016"/>
    </source>
</evidence>
<dbReference type="InterPro" id="IPR001967">
    <property type="entry name" value="Peptidase_S11_N"/>
</dbReference>
<feature type="active site" description="Proton donor/acceptor" evidence="11">
    <location>
        <position position="214"/>
    </location>
</feature>
<dbReference type="CDD" id="cd16913">
    <property type="entry name" value="YkuD_like"/>
    <property type="match status" value="1"/>
</dbReference>
<feature type="active site" evidence="9">
    <location>
        <position position="358"/>
    </location>
</feature>
<evidence type="ECO:0000256" key="6">
    <source>
        <dbReference type="ARBA" id="ARBA00022960"/>
    </source>
</evidence>
<dbReference type="Pfam" id="PF03734">
    <property type="entry name" value="YkuD"/>
    <property type="match status" value="1"/>
</dbReference>
<keyword evidence="4" id="KW-0732">Signal</keyword>
<keyword evidence="8 11" id="KW-0961">Cell wall biogenesis/degradation</keyword>
<feature type="binding site" evidence="10">
    <location>
        <position position="461"/>
    </location>
    <ligand>
        <name>substrate</name>
    </ligand>
</feature>
<dbReference type="PRINTS" id="PR00725">
    <property type="entry name" value="DADACBPTASE1"/>
</dbReference>
<evidence type="ECO:0000256" key="5">
    <source>
        <dbReference type="ARBA" id="ARBA00022801"/>
    </source>
</evidence>
<dbReference type="UniPathway" id="UPA00219"/>
<dbReference type="GO" id="GO:0008360">
    <property type="term" value="P:regulation of cell shape"/>
    <property type="evidence" value="ECO:0007669"/>
    <property type="project" value="UniProtKB-UniRule"/>
</dbReference>
<evidence type="ECO:0000256" key="8">
    <source>
        <dbReference type="ARBA" id="ARBA00023316"/>
    </source>
</evidence>
<evidence type="ECO:0000256" key="1">
    <source>
        <dbReference type="ARBA" id="ARBA00004752"/>
    </source>
</evidence>
<dbReference type="SUPFAM" id="SSF56601">
    <property type="entry name" value="beta-lactamase/transpeptidase-like"/>
    <property type="match status" value="1"/>
</dbReference>
<keyword evidence="5" id="KW-0378">Hydrolase</keyword>
<protein>
    <recommendedName>
        <fullName evidence="14">L,D-TPase catalytic domain-containing protein</fullName>
    </recommendedName>
</protein>
<dbReference type="GO" id="GO:0018104">
    <property type="term" value="P:peptidoglycan-protein cross-linking"/>
    <property type="evidence" value="ECO:0007669"/>
    <property type="project" value="TreeGrafter"/>
</dbReference>
<sequence>MSRTEDPSPRIEYLRRTGMSDSIIVNRLVLEGWGEAELVPKLAPAGSVLPAVEMPAHAEHGSDLWRWHISISTAVLGAAALGALAFAAYVMYKPPVVYSISIPSSAASTTGPILTYGALPALSDPDYYRNVKRNLVEQKASFIDANLSSMKLVVYVGGVLQIEVPVLAKGKVGSWWETPAGVYQIQSKERNHFSTFGEVNQPWSLDFQGNFFIHGWPTYADGTAVSSSYSGGCIRLSTDDAKKVYDLTVVGMPVIVYNVEAQGDSFTYQLKAPPVSAAGYLVADVKNGTVLSSKGASVAAPIASISKLVSALIVTEYINLDKSVTVPKEGLVYTSIPRLKAGTEVRAYDLLFLLLQESSNEAAETFASVRGRSQFVTYMNEKAKAINLSHTVFSDPSGAKGDYSTPEDLFTLLRHIYENRRFIFGITSGDIANSAYGPPAFKNVRNFNIIKNAPAKLIGGKVGQTNEAAETYAGAFTVKVGAQDRTIAVIVLGSRDAEGDVRKLLSFVHDLYAPADATR</sequence>
<proteinExistence type="inferred from homology"/>
<evidence type="ECO:0000259" key="14">
    <source>
        <dbReference type="PROSITE" id="PS52029"/>
    </source>
</evidence>
<reference evidence="15 16" key="1">
    <citation type="journal article" date="2016" name="Nat. Commun.">
        <title>Thousands of microbial genomes shed light on interconnected biogeochemical processes in an aquifer system.</title>
        <authorList>
            <person name="Anantharaman K."/>
            <person name="Brown C.T."/>
            <person name="Hug L.A."/>
            <person name="Sharon I."/>
            <person name="Castelle C.J."/>
            <person name="Probst A.J."/>
            <person name="Thomas B.C."/>
            <person name="Singh A."/>
            <person name="Wilkins M.J."/>
            <person name="Karaoz U."/>
            <person name="Brodie E.L."/>
            <person name="Williams K.H."/>
            <person name="Hubbard S.S."/>
            <person name="Banfield J.F."/>
        </authorList>
    </citation>
    <scope>NUCLEOTIDE SEQUENCE [LARGE SCALE GENOMIC DNA]</scope>
</reference>
<dbReference type="InterPro" id="IPR050979">
    <property type="entry name" value="LD-transpeptidase"/>
</dbReference>
<dbReference type="GO" id="GO:0071972">
    <property type="term" value="F:peptidoglycan L,D-transpeptidase activity"/>
    <property type="evidence" value="ECO:0007669"/>
    <property type="project" value="TreeGrafter"/>
</dbReference>
<keyword evidence="6 11" id="KW-0133">Cell shape</keyword>
<evidence type="ECO:0000313" key="16">
    <source>
        <dbReference type="Proteomes" id="UP000176863"/>
    </source>
</evidence>